<dbReference type="GeneID" id="24104474"/>
<gene>
    <name evidence="1" type="ORF">CELE_F23C8.14</name>
    <name evidence="1 3" type="ORF">F23C8.14</name>
</gene>
<keyword evidence="2" id="KW-1185">Reference proteome</keyword>
<reference evidence="1 2" key="1">
    <citation type="journal article" date="1998" name="Science">
        <title>Genome sequence of the nematode C. elegans: a platform for investigating biology.</title>
        <authorList>
            <consortium name="The C. elegans sequencing consortium"/>
            <person name="Sulson J.E."/>
            <person name="Waterston R."/>
        </authorList>
    </citation>
    <scope>NUCLEOTIDE SEQUENCE [LARGE SCALE GENOMIC DNA]</scope>
    <source>
        <strain evidence="1 2">Bristol N2</strain>
    </source>
</reference>
<organism evidence="1 2">
    <name type="scientific">Caenorhabditis elegans</name>
    <dbReference type="NCBI Taxonomy" id="6239"/>
    <lineage>
        <taxon>Eukaryota</taxon>
        <taxon>Metazoa</taxon>
        <taxon>Ecdysozoa</taxon>
        <taxon>Nematoda</taxon>
        <taxon>Chromadorea</taxon>
        <taxon>Rhabditida</taxon>
        <taxon>Rhabditina</taxon>
        <taxon>Rhabditomorpha</taxon>
        <taxon>Rhabditoidea</taxon>
        <taxon>Rhabditidae</taxon>
        <taxon>Peloderinae</taxon>
        <taxon>Caenorhabditis</taxon>
    </lineage>
</organism>
<dbReference type="CTD" id="24104474"/>
<dbReference type="Proteomes" id="UP000001940">
    <property type="component" value="Chromosome I"/>
</dbReference>
<name>A0A061AD34_CAEEL</name>
<proteinExistence type="predicted"/>
<dbReference type="EMBL" id="BX284601">
    <property type="protein sequence ID" value="CDR32805.1"/>
    <property type="molecule type" value="Genomic_DNA"/>
</dbReference>
<evidence type="ECO:0000313" key="3">
    <source>
        <dbReference type="WormBase" id="F23C8.14b"/>
    </source>
</evidence>
<evidence type="ECO:0000313" key="1">
    <source>
        <dbReference type="EMBL" id="CDR32805.1"/>
    </source>
</evidence>
<dbReference type="WormBase" id="F23C8.14b">
    <property type="protein sequence ID" value="CE49877"/>
    <property type="gene ID" value="WBGene00255457"/>
</dbReference>
<protein>
    <submittedName>
        <fullName evidence="1">Aldo/keto reductase</fullName>
    </submittedName>
</protein>
<dbReference type="AGR" id="WB:WBGene00255457"/>
<sequence length="25" mass="2723">MPTGNMDELPSDLRDPARVFGVGTF</sequence>
<dbReference type="Bgee" id="WBGene00255457">
    <property type="expression patterns" value="Expressed in embryo and 3 other cell types or tissues"/>
</dbReference>
<dbReference type="AlphaFoldDB" id="A0A061AD34"/>
<accession>A0A061AD34</accession>
<dbReference type="ExpressionAtlas" id="A0A061AD34">
    <property type="expression patterns" value="baseline and differential"/>
</dbReference>
<dbReference type="HOGENOM" id="CLU_2673347_0_0_1"/>
<dbReference type="RefSeq" id="NP_001293317.1">
    <property type="nucleotide sequence ID" value="NM_001306388.1"/>
</dbReference>
<evidence type="ECO:0000313" key="2">
    <source>
        <dbReference type="Proteomes" id="UP000001940"/>
    </source>
</evidence>